<feature type="domain" description="Ysc84 actin-binding" evidence="2">
    <location>
        <begin position="106"/>
        <end position="189"/>
    </location>
</feature>
<feature type="signal peptide" evidence="1">
    <location>
        <begin position="1"/>
        <end position="23"/>
    </location>
</feature>
<evidence type="ECO:0000313" key="3">
    <source>
        <dbReference type="EMBL" id="MEC5384093.1"/>
    </source>
</evidence>
<dbReference type="InterPro" id="IPR007461">
    <property type="entry name" value="Ysc84_actin-binding"/>
</dbReference>
<dbReference type="Pfam" id="PF04366">
    <property type="entry name" value="Ysc84"/>
    <property type="match status" value="1"/>
</dbReference>
<accession>A0ABU6JX48</accession>
<name>A0ABU6JX48_9RHOO</name>
<dbReference type="Proteomes" id="UP001331561">
    <property type="component" value="Unassembled WGS sequence"/>
</dbReference>
<protein>
    <submittedName>
        <fullName evidence="3">YSC84-related protein</fullName>
    </submittedName>
</protein>
<keyword evidence="4" id="KW-1185">Reference proteome</keyword>
<proteinExistence type="predicted"/>
<organism evidence="3 4">
    <name type="scientific">Uliginosibacterium silvisoli</name>
    <dbReference type="NCBI Taxonomy" id="3114758"/>
    <lineage>
        <taxon>Bacteria</taxon>
        <taxon>Pseudomonadati</taxon>
        <taxon>Pseudomonadota</taxon>
        <taxon>Betaproteobacteria</taxon>
        <taxon>Rhodocyclales</taxon>
        <taxon>Zoogloeaceae</taxon>
        <taxon>Uliginosibacterium</taxon>
    </lineage>
</organism>
<feature type="chain" id="PRO_5045687049" evidence="1">
    <location>
        <begin position="24"/>
        <end position="193"/>
    </location>
</feature>
<evidence type="ECO:0000259" key="2">
    <source>
        <dbReference type="Pfam" id="PF04366"/>
    </source>
</evidence>
<dbReference type="PROSITE" id="PS51257">
    <property type="entry name" value="PROKAR_LIPOPROTEIN"/>
    <property type="match status" value="1"/>
</dbReference>
<reference evidence="3 4" key="1">
    <citation type="submission" date="2024-01" db="EMBL/GenBank/DDBJ databases">
        <title>Uliginosibacterium soil sp. nov.</title>
        <authorList>
            <person name="Lv Y."/>
        </authorList>
    </citation>
    <scope>NUCLEOTIDE SEQUENCE [LARGE SCALE GENOMIC DNA]</scope>
    <source>
        <strain evidence="3 4">H3</strain>
    </source>
</reference>
<evidence type="ECO:0000256" key="1">
    <source>
        <dbReference type="SAM" id="SignalP"/>
    </source>
</evidence>
<evidence type="ECO:0000313" key="4">
    <source>
        <dbReference type="Proteomes" id="UP001331561"/>
    </source>
</evidence>
<dbReference type="RefSeq" id="WP_327597079.1">
    <property type="nucleotide sequence ID" value="NZ_JAYXHS010000001.1"/>
</dbReference>
<dbReference type="CDD" id="cd11524">
    <property type="entry name" value="SYLF"/>
    <property type="match status" value="1"/>
</dbReference>
<comment type="caution">
    <text evidence="3">The sequence shown here is derived from an EMBL/GenBank/DDBJ whole genome shotgun (WGS) entry which is preliminary data.</text>
</comment>
<sequence>MLKPIFKRLAVLLVAAVACFGFAACTTTTTHTDDNSSKRASINGGAEKALAELYKQVPGSRELVARANGVLVFPNVVAAGFGVGASYGEGVLLKGDKASAYYNTAGGSIGLIAGAQSKAVYVLFLTADALSKFEASKGWTAGADASVAVLNVGANAAIDSKTVQQPIVGFVLTNGGLMANATFNGNKFTKLDL</sequence>
<keyword evidence="1" id="KW-0732">Signal</keyword>
<gene>
    <name evidence="3" type="ORF">VVD49_00075</name>
</gene>
<dbReference type="EMBL" id="JAYXHS010000001">
    <property type="protein sequence ID" value="MEC5384093.1"/>
    <property type="molecule type" value="Genomic_DNA"/>
</dbReference>